<gene>
    <name evidence="6" type="ORF">TSPGSL018_5123</name>
</gene>
<dbReference type="InterPro" id="IPR003117">
    <property type="entry name" value="cAMP_dep_PK_reg_su_I/II_a/b"/>
</dbReference>
<dbReference type="GO" id="GO:0031514">
    <property type="term" value="C:motile cilium"/>
    <property type="evidence" value="ECO:0007669"/>
    <property type="project" value="UniProtKB-SubCell"/>
</dbReference>
<comment type="similarity">
    <text evidence="4">Belongs to the ropporin family.</text>
</comment>
<evidence type="ECO:0000256" key="4">
    <source>
        <dbReference type="ARBA" id="ARBA00035651"/>
    </source>
</evidence>
<dbReference type="EMBL" id="GBEZ01016250">
    <property type="protein sequence ID" value="JAC69984.1"/>
    <property type="molecule type" value="Transcribed_RNA"/>
</dbReference>
<proteinExistence type="inferred from homology"/>
<dbReference type="Pfam" id="PF02197">
    <property type="entry name" value="RIIa"/>
    <property type="match status" value="1"/>
</dbReference>
<comment type="subcellular location">
    <subcellularLocation>
        <location evidence="1">Cell projection</location>
        <location evidence="1">Cilium</location>
        <location evidence="1">Flagellum</location>
    </subcellularLocation>
</comment>
<evidence type="ECO:0000256" key="3">
    <source>
        <dbReference type="ARBA" id="ARBA00023273"/>
    </source>
</evidence>
<feature type="non-terminal residue" evidence="6">
    <location>
        <position position="1"/>
    </location>
</feature>
<dbReference type="AlphaFoldDB" id="A0A061RGS1"/>
<sequence length="297" mass="33565">NAIVGFLCGSFGSIDLRFSHFLYNLPVINPSLTQVNSRRLFYFWPCWTANKLYSAIKIALQCIFEVCNNYLWPQFFSEAFVNEARFRNLLCDVFSMEVDPIYCAEQIVIPPDLADILKAYTKEVIRRQPEDLLEFSAIYFANLANVSQGMDEYLPPTLDQLRHIFEAVRDSEMLHADNLVEHCLDVGISKATVDRVFVLGNLGQDSMIQPGEFLVLLLTMTSDSFSEVLQALFVVFGDNSGALGFDDFFKLYQYLSAWDSDVSGKSVELLKSALAGNETLTFTDLTQTELLTEKLAA</sequence>
<protein>
    <submittedName>
        <fullName evidence="6">Radial spoke protein 11</fullName>
    </submittedName>
</protein>
<evidence type="ECO:0000256" key="1">
    <source>
        <dbReference type="ARBA" id="ARBA00004230"/>
    </source>
</evidence>
<keyword evidence="2" id="KW-0282">Flagellum</keyword>
<dbReference type="PANTHER" id="PTHR14952">
    <property type="entry name" value="ROPPORIN-1-LIKE PROTEIN"/>
    <property type="match status" value="1"/>
</dbReference>
<evidence type="ECO:0000256" key="2">
    <source>
        <dbReference type="ARBA" id="ARBA00022846"/>
    </source>
</evidence>
<dbReference type="SUPFAM" id="SSF47391">
    <property type="entry name" value="Dimerization-anchoring domain of cAMP-dependent PK regulatory subunit"/>
    <property type="match status" value="1"/>
</dbReference>
<evidence type="ECO:0000259" key="5">
    <source>
        <dbReference type="SMART" id="SM00394"/>
    </source>
</evidence>
<dbReference type="InterPro" id="IPR011992">
    <property type="entry name" value="EF-hand-dom_pair"/>
</dbReference>
<keyword evidence="2" id="KW-0969">Cilium</keyword>
<keyword evidence="3" id="KW-0966">Cell projection</keyword>
<dbReference type="SUPFAM" id="SSF47473">
    <property type="entry name" value="EF-hand"/>
    <property type="match status" value="1"/>
</dbReference>
<dbReference type="SMART" id="SM00394">
    <property type="entry name" value="RIIa"/>
    <property type="match status" value="1"/>
</dbReference>
<dbReference type="Gene3D" id="1.20.890.10">
    <property type="entry name" value="cAMP-dependent protein kinase regulatory subunit, dimerization-anchoring domain"/>
    <property type="match status" value="1"/>
</dbReference>
<evidence type="ECO:0000313" key="6">
    <source>
        <dbReference type="EMBL" id="JAC69984.1"/>
    </source>
</evidence>
<reference evidence="6" key="1">
    <citation type="submission" date="2014-05" db="EMBL/GenBank/DDBJ databases">
        <title>The transcriptome of the halophilic microalga Tetraselmis sp. GSL018 isolated from the Great Salt Lake, Utah.</title>
        <authorList>
            <person name="Jinkerson R.E."/>
            <person name="D'Adamo S."/>
            <person name="Posewitz M.C."/>
        </authorList>
    </citation>
    <scope>NUCLEOTIDE SEQUENCE</scope>
    <source>
        <strain evidence="6">GSL018</strain>
    </source>
</reference>
<feature type="domain" description="RIIa" evidence="5">
    <location>
        <begin position="111"/>
        <end position="148"/>
    </location>
</feature>
<organism evidence="6">
    <name type="scientific">Tetraselmis sp. GSL018</name>
    <dbReference type="NCBI Taxonomy" id="582737"/>
    <lineage>
        <taxon>Eukaryota</taxon>
        <taxon>Viridiplantae</taxon>
        <taxon>Chlorophyta</taxon>
        <taxon>core chlorophytes</taxon>
        <taxon>Chlorodendrophyceae</taxon>
        <taxon>Chlorodendrales</taxon>
        <taxon>Chlorodendraceae</taxon>
        <taxon>Tetraselmis</taxon>
    </lineage>
</organism>
<dbReference type="PANTHER" id="PTHR14952:SF9">
    <property type="entry name" value="EF-HAND DOMAIN-CONTAINING PROTEIN"/>
    <property type="match status" value="1"/>
</dbReference>
<dbReference type="CDD" id="cd22985">
    <property type="entry name" value="DD_CrRSP11-like"/>
    <property type="match status" value="1"/>
</dbReference>
<accession>A0A061RGS1</accession>
<name>A0A061RGS1_9CHLO</name>